<evidence type="ECO:0000313" key="2">
    <source>
        <dbReference type="EMBL" id="KAJ1204638.1"/>
    </source>
</evidence>
<reference evidence="2" key="1">
    <citation type="journal article" date="2022" name="bioRxiv">
        <title>Sequencing and chromosome-scale assembly of the giantPleurodeles waltlgenome.</title>
        <authorList>
            <person name="Brown T."/>
            <person name="Elewa A."/>
            <person name="Iarovenko S."/>
            <person name="Subramanian E."/>
            <person name="Araus A.J."/>
            <person name="Petzold A."/>
            <person name="Susuki M."/>
            <person name="Suzuki K.-i.T."/>
            <person name="Hayashi T."/>
            <person name="Toyoda A."/>
            <person name="Oliveira C."/>
            <person name="Osipova E."/>
            <person name="Leigh N.D."/>
            <person name="Simon A."/>
            <person name="Yun M.H."/>
        </authorList>
    </citation>
    <scope>NUCLEOTIDE SEQUENCE</scope>
    <source>
        <strain evidence="2">20211129_DDA</strain>
        <tissue evidence="2">Liver</tissue>
    </source>
</reference>
<evidence type="ECO:0000313" key="3">
    <source>
        <dbReference type="Proteomes" id="UP001066276"/>
    </source>
</evidence>
<protein>
    <submittedName>
        <fullName evidence="2">Uncharacterized protein</fullName>
    </submittedName>
</protein>
<feature type="region of interest" description="Disordered" evidence="1">
    <location>
        <begin position="190"/>
        <end position="210"/>
    </location>
</feature>
<feature type="region of interest" description="Disordered" evidence="1">
    <location>
        <begin position="1"/>
        <end position="110"/>
    </location>
</feature>
<keyword evidence="3" id="KW-1185">Reference proteome</keyword>
<feature type="compositionally biased region" description="Acidic residues" evidence="1">
    <location>
        <begin position="75"/>
        <end position="90"/>
    </location>
</feature>
<proteinExistence type="predicted"/>
<accession>A0AAV7VWC9</accession>
<organism evidence="2 3">
    <name type="scientific">Pleurodeles waltl</name>
    <name type="common">Iberian ribbed newt</name>
    <dbReference type="NCBI Taxonomy" id="8319"/>
    <lineage>
        <taxon>Eukaryota</taxon>
        <taxon>Metazoa</taxon>
        <taxon>Chordata</taxon>
        <taxon>Craniata</taxon>
        <taxon>Vertebrata</taxon>
        <taxon>Euteleostomi</taxon>
        <taxon>Amphibia</taxon>
        <taxon>Batrachia</taxon>
        <taxon>Caudata</taxon>
        <taxon>Salamandroidea</taxon>
        <taxon>Salamandridae</taxon>
        <taxon>Pleurodelinae</taxon>
        <taxon>Pleurodeles</taxon>
    </lineage>
</organism>
<dbReference type="AlphaFoldDB" id="A0AAV7VWC9"/>
<feature type="compositionally biased region" description="Basic and acidic residues" evidence="1">
    <location>
        <begin position="91"/>
        <end position="109"/>
    </location>
</feature>
<name>A0AAV7VWC9_PLEWA</name>
<dbReference type="EMBL" id="JANPWB010000002">
    <property type="protein sequence ID" value="KAJ1204638.1"/>
    <property type="molecule type" value="Genomic_DNA"/>
</dbReference>
<evidence type="ECO:0000256" key="1">
    <source>
        <dbReference type="SAM" id="MobiDB-lite"/>
    </source>
</evidence>
<feature type="compositionally biased region" description="Basic and acidic residues" evidence="1">
    <location>
        <begin position="45"/>
        <end position="64"/>
    </location>
</feature>
<comment type="caution">
    <text evidence="2">The sequence shown here is derived from an EMBL/GenBank/DDBJ whole genome shotgun (WGS) entry which is preliminary data.</text>
</comment>
<dbReference type="Proteomes" id="UP001066276">
    <property type="component" value="Chromosome 1_2"/>
</dbReference>
<gene>
    <name evidence="2" type="ORF">NDU88_000078</name>
</gene>
<feature type="compositionally biased region" description="Pro residues" evidence="1">
    <location>
        <begin position="1"/>
        <end position="18"/>
    </location>
</feature>
<sequence>MLAGPGPSPAAPSVPPTPLAGASSEVNKEAARRPPRKLITSFYQKVDKAPLLEQTIKEEKEKEGLGAQGGALETNDNDNDNDNNDGVDGDGESHECLERDSERASEKRAVKSTKFILAGPLEIAPVDEEAKVVEEKTWRKSCHMLKSQLSVPGSPVLGRLGCRSRVQRRASCDVLFEPRLQGCPASELLPSSSESAYRRDRSDGNQRGKNDYLSESSLMFLDYTLPDIQCSLALTKNDIGPCEPSSARLASGDSLAEAALDFKFTNNSSSPSGVFWLTDSIYQHLSPCSHQRTNPVPTESPQGFMISEAMIALKYILASILALLEKFLGVSEHIESLLTTILQTLVPSDRTEGRTRTFFISLPGMLDIASPTSPSPQGVLCRCKL</sequence>
<feature type="compositionally biased region" description="Basic and acidic residues" evidence="1">
    <location>
        <begin position="196"/>
        <end position="210"/>
    </location>
</feature>